<dbReference type="AlphaFoldDB" id="A0A6G1BKW4"/>
<keyword evidence="1" id="KW-0611">Plant defense</keyword>
<dbReference type="Pfam" id="PF00161">
    <property type="entry name" value="RIP"/>
    <property type="match status" value="1"/>
</dbReference>
<dbReference type="SUPFAM" id="SSF56371">
    <property type="entry name" value="Ribosome inactivating proteins (RIP)"/>
    <property type="match status" value="1"/>
</dbReference>
<comment type="catalytic activity">
    <reaction evidence="1">
        <text>Endohydrolysis of the N-glycosidic bond at one specific adenosine on the 28S rRNA.</text>
        <dbReference type="EC" id="3.2.2.22"/>
    </reaction>
</comment>
<dbReference type="EMBL" id="SPHZ02000012">
    <property type="protein sequence ID" value="KAF0888441.1"/>
    <property type="molecule type" value="Genomic_DNA"/>
</dbReference>
<evidence type="ECO:0000313" key="3">
    <source>
        <dbReference type="Proteomes" id="UP000479710"/>
    </source>
</evidence>
<reference evidence="2 3" key="1">
    <citation type="submission" date="2019-11" db="EMBL/GenBank/DDBJ databases">
        <title>Whole genome sequence of Oryza granulata.</title>
        <authorList>
            <person name="Li W."/>
        </authorList>
    </citation>
    <scope>NUCLEOTIDE SEQUENCE [LARGE SCALE GENOMIC DNA]</scope>
    <source>
        <strain evidence="3">cv. Menghai</strain>
        <tissue evidence="2">Leaf</tissue>
    </source>
</reference>
<dbReference type="InterPro" id="IPR036041">
    <property type="entry name" value="Ribosome-inact_prot_sf"/>
</dbReference>
<comment type="similarity">
    <text evidence="1">Belongs to the ribosome-inactivating protein family.</text>
</comment>
<dbReference type="GO" id="GO:0006952">
    <property type="term" value="P:defense response"/>
    <property type="evidence" value="ECO:0007669"/>
    <property type="project" value="UniProtKB-KW"/>
</dbReference>
<evidence type="ECO:0000313" key="2">
    <source>
        <dbReference type="EMBL" id="KAF0888441.1"/>
    </source>
</evidence>
<accession>A0A6G1BKW4</accession>
<comment type="caution">
    <text evidence="2">The sequence shown here is derived from an EMBL/GenBank/DDBJ whole genome shotgun (WGS) entry which is preliminary data.</text>
</comment>
<dbReference type="InterPro" id="IPR016138">
    <property type="entry name" value="Ribosome_inactivat_prot_sub1"/>
</dbReference>
<organism evidence="2 3">
    <name type="scientific">Oryza meyeriana var. granulata</name>
    <dbReference type="NCBI Taxonomy" id="110450"/>
    <lineage>
        <taxon>Eukaryota</taxon>
        <taxon>Viridiplantae</taxon>
        <taxon>Streptophyta</taxon>
        <taxon>Embryophyta</taxon>
        <taxon>Tracheophyta</taxon>
        <taxon>Spermatophyta</taxon>
        <taxon>Magnoliopsida</taxon>
        <taxon>Liliopsida</taxon>
        <taxon>Poales</taxon>
        <taxon>Poaceae</taxon>
        <taxon>BOP clade</taxon>
        <taxon>Oryzoideae</taxon>
        <taxon>Oryzeae</taxon>
        <taxon>Oryzinae</taxon>
        <taxon>Oryza</taxon>
        <taxon>Oryza meyeriana</taxon>
    </lineage>
</organism>
<gene>
    <name evidence="2" type="ORF">E2562_014252</name>
</gene>
<keyword evidence="3" id="KW-1185">Reference proteome</keyword>
<dbReference type="EC" id="3.2.2.22" evidence="1"/>
<keyword evidence="1" id="KW-0800">Toxin</keyword>
<proteinExistence type="inferred from homology"/>
<dbReference type="GO" id="GO:0030598">
    <property type="term" value="F:rRNA N-glycosylase activity"/>
    <property type="evidence" value="ECO:0007669"/>
    <property type="project" value="UniProtKB-EC"/>
</dbReference>
<dbReference type="GO" id="GO:0090729">
    <property type="term" value="F:toxin activity"/>
    <property type="evidence" value="ECO:0007669"/>
    <property type="project" value="UniProtKB-KW"/>
</dbReference>
<dbReference type="Proteomes" id="UP000479710">
    <property type="component" value="Unassembled WGS sequence"/>
</dbReference>
<dbReference type="Gene3D" id="3.40.420.10">
    <property type="entry name" value="Ricin (A subunit), domain 1"/>
    <property type="match status" value="1"/>
</dbReference>
<protein>
    <recommendedName>
        <fullName evidence="1">rRNA N-glycosylase</fullName>
        <ecNumber evidence="1">3.2.2.22</ecNumber>
    </recommendedName>
</protein>
<dbReference type="InterPro" id="IPR001574">
    <property type="entry name" value="Ribosome_inactivat_prot"/>
</dbReference>
<evidence type="ECO:0000256" key="1">
    <source>
        <dbReference type="RuleBase" id="RU004915"/>
    </source>
</evidence>
<name>A0A6G1BKW4_9ORYZ</name>
<sequence length="214" mass="24277">MSMGITTPIDADAGEAPVALATTYMTTTVRMDSHQIWSKMTMYSVLGMLMPSTRHELASHHQWRVRKNLFHDVPITSQVLQCRRINLLHHGKLTVSLLIDETNGYLLGFLRGDGTCLHFDDQTMPMGGTPMKLYTGLISDDEMKYLKSSIINSDHVLLNYDEKINLGNQKMRQQKKVLTQNIIMFCEVSRFRPVLDFICEAMATGKTVPLDINL</sequence>
<keyword evidence="1" id="KW-0652">Protein synthesis inhibitor</keyword>
<keyword evidence="1" id="KW-0378">Hydrolase</keyword>
<dbReference type="GO" id="GO:0017148">
    <property type="term" value="P:negative regulation of translation"/>
    <property type="evidence" value="ECO:0007669"/>
    <property type="project" value="UniProtKB-KW"/>
</dbReference>